<protein>
    <submittedName>
        <fullName evidence="2">Uncharacterized protein</fullName>
    </submittedName>
</protein>
<proteinExistence type="predicted"/>
<accession>A0AAD2GDY6</accession>
<feature type="compositionally biased region" description="Basic and acidic residues" evidence="1">
    <location>
        <begin position="360"/>
        <end position="374"/>
    </location>
</feature>
<reference evidence="2" key="1">
    <citation type="submission" date="2023-08" db="EMBL/GenBank/DDBJ databases">
        <authorList>
            <person name="Audoor S."/>
            <person name="Bilcke G."/>
        </authorList>
    </citation>
    <scope>NUCLEOTIDE SEQUENCE</scope>
</reference>
<dbReference type="Proteomes" id="UP001295423">
    <property type="component" value="Unassembled WGS sequence"/>
</dbReference>
<evidence type="ECO:0000313" key="3">
    <source>
        <dbReference type="Proteomes" id="UP001295423"/>
    </source>
</evidence>
<feature type="region of interest" description="Disordered" evidence="1">
    <location>
        <begin position="353"/>
        <end position="429"/>
    </location>
</feature>
<keyword evidence="3" id="KW-1185">Reference proteome</keyword>
<dbReference type="AlphaFoldDB" id="A0AAD2GDY6"/>
<organism evidence="2 3">
    <name type="scientific">Cylindrotheca closterium</name>
    <dbReference type="NCBI Taxonomy" id="2856"/>
    <lineage>
        <taxon>Eukaryota</taxon>
        <taxon>Sar</taxon>
        <taxon>Stramenopiles</taxon>
        <taxon>Ochrophyta</taxon>
        <taxon>Bacillariophyta</taxon>
        <taxon>Bacillariophyceae</taxon>
        <taxon>Bacillariophycidae</taxon>
        <taxon>Bacillariales</taxon>
        <taxon>Bacillariaceae</taxon>
        <taxon>Cylindrotheca</taxon>
    </lineage>
</organism>
<evidence type="ECO:0000256" key="1">
    <source>
        <dbReference type="SAM" id="MobiDB-lite"/>
    </source>
</evidence>
<dbReference type="EMBL" id="CAKOGP040002447">
    <property type="protein sequence ID" value="CAJ1970023.1"/>
    <property type="molecule type" value="Genomic_DNA"/>
</dbReference>
<name>A0AAD2GDY6_9STRA</name>
<gene>
    <name evidence="2" type="ORF">CYCCA115_LOCUS24047</name>
</gene>
<comment type="caution">
    <text evidence="2">The sequence shown here is derived from an EMBL/GenBank/DDBJ whole genome shotgun (WGS) entry which is preliminary data.</text>
</comment>
<sequence length="543" mass="60090">MTNRKLTLEQKHAALRQAKAEGLCDGWHVEWDNRRKSKVWIAPGGVKTCWSLPQAVAWQIKVGIAEPSSISSELAQKLHRKLTQEEKDAAHAEAKRKGLPEGWRLEYDNRRGCKAWISPCGSRRCYTVGKAVAWSLGKGLIRLDQLPSAQSAMSEEEVASARREAKNRGLSDEWKVEWNYRKGIRVFVDPVSGRRCCSIAEALRQQNTTGEAKETKTRKQLVKCEKGSAADLPPGWTTEWDNAAKRNVFVSPKKDKKCLSINEVLTWSLKNGLFHGETCQSSVQKKGRKSQLTEEEKRKALELAKCQGLGDGWTVEWDTKSMQRVWYAPNRRKKCQSLPEALAWATKNTLGPETIISHSEPNKSARPDSPKSDKVSVPTKTSSPITKRKSLGSELESVTKKQRKNPVLSADSLPTLTNTKPTPPTCSSSLPVAVAPCATSSMAGYPYKFAPHLSMGIGSASTGQHDLLSRSIPGGRNHAGLPASLLSPHGSHHHSNAWLVQDLLALRSDQMMATRMTMQREMLLGAAIRRSSNPNSLGYPFFG</sequence>
<evidence type="ECO:0000313" key="2">
    <source>
        <dbReference type="EMBL" id="CAJ1970023.1"/>
    </source>
</evidence>